<reference evidence="2" key="1">
    <citation type="submission" date="2023-06" db="EMBL/GenBank/DDBJ databases">
        <title>Genome-scale phylogeny and comparative genomics of the fungal order Sordariales.</title>
        <authorList>
            <consortium name="Lawrence Berkeley National Laboratory"/>
            <person name="Hensen N."/>
            <person name="Bonometti L."/>
            <person name="Westerberg I."/>
            <person name="Brannstrom I.O."/>
            <person name="Guillou S."/>
            <person name="Cros-Aarteil S."/>
            <person name="Calhoun S."/>
            <person name="Haridas S."/>
            <person name="Kuo A."/>
            <person name="Mondo S."/>
            <person name="Pangilinan J."/>
            <person name="Riley R."/>
            <person name="LaButti K."/>
            <person name="Andreopoulos B."/>
            <person name="Lipzen A."/>
            <person name="Chen C."/>
            <person name="Yanf M."/>
            <person name="Daum C."/>
            <person name="Ng V."/>
            <person name="Clum A."/>
            <person name="Steindorff A."/>
            <person name="Ohm R."/>
            <person name="Martin F."/>
            <person name="Silar P."/>
            <person name="Natvig D."/>
            <person name="Lalanne C."/>
            <person name="Gautier V."/>
            <person name="Ament-velasquez S.L."/>
            <person name="Kruys A."/>
            <person name="Hutchinson M.I."/>
            <person name="Powell A.J."/>
            <person name="Barry K."/>
            <person name="Miller A.N."/>
            <person name="Grigoriev I.V."/>
            <person name="Debuchy R."/>
            <person name="Gladieux P."/>
            <person name="Thoren M.H."/>
            <person name="Johannesson H."/>
        </authorList>
    </citation>
    <scope>NUCLEOTIDE SEQUENCE</scope>
    <source>
        <strain evidence="2">SMH2392-1A</strain>
    </source>
</reference>
<sequence>MHLFSLSVVAILLAAPRALADSSSATLTSSLPVPAYNCTAGNAPLIGRQICLPEVVRSLHVRLHSSQTCELQAVGEGS</sequence>
<evidence type="ECO:0000313" key="3">
    <source>
        <dbReference type="Proteomes" id="UP001172101"/>
    </source>
</evidence>
<dbReference type="RefSeq" id="XP_060292125.1">
    <property type="nucleotide sequence ID" value="XM_060435288.1"/>
</dbReference>
<gene>
    <name evidence="2" type="ORF">B0T26DRAFT_482977</name>
</gene>
<organism evidence="2 3">
    <name type="scientific">Lasiosphaeria miniovina</name>
    <dbReference type="NCBI Taxonomy" id="1954250"/>
    <lineage>
        <taxon>Eukaryota</taxon>
        <taxon>Fungi</taxon>
        <taxon>Dikarya</taxon>
        <taxon>Ascomycota</taxon>
        <taxon>Pezizomycotina</taxon>
        <taxon>Sordariomycetes</taxon>
        <taxon>Sordariomycetidae</taxon>
        <taxon>Sordariales</taxon>
        <taxon>Lasiosphaeriaceae</taxon>
        <taxon>Lasiosphaeria</taxon>
    </lineage>
</organism>
<protein>
    <submittedName>
        <fullName evidence="2">Uncharacterized protein</fullName>
    </submittedName>
</protein>
<keyword evidence="3" id="KW-1185">Reference proteome</keyword>
<feature type="signal peptide" evidence="1">
    <location>
        <begin position="1"/>
        <end position="20"/>
    </location>
</feature>
<dbReference type="GeneID" id="85318558"/>
<proteinExistence type="predicted"/>
<comment type="caution">
    <text evidence="2">The sequence shown here is derived from an EMBL/GenBank/DDBJ whole genome shotgun (WGS) entry which is preliminary data.</text>
</comment>
<name>A0AA40DMV7_9PEZI</name>
<keyword evidence="1" id="KW-0732">Signal</keyword>
<dbReference type="EMBL" id="JAUIRO010000007">
    <property type="protein sequence ID" value="KAK0707031.1"/>
    <property type="molecule type" value="Genomic_DNA"/>
</dbReference>
<dbReference type="AlphaFoldDB" id="A0AA40DMV7"/>
<evidence type="ECO:0000256" key="1">
    <source>
        <dbReference type="SAM" id="SignalP"/>
    </source>
</evidence>
<evidence type="ECO:0000313" key="2">
    <source>
        <dbReference type="EMBL" id="KAK0707031.1"/>
    </source>
</evidence>
<dbReference type="Proteomes" id="UP001172101">
    <property type="component" value="Unassembled WGS sequence"/>
</dbReference>
<feature type="chain" id="PRO_5041450128" evidence="1">
    <location>
        <begin position="21"/>
        <end position="78"/>
    </location>
</feature>
<accession>A0AA40DMV7</accession>